<feature type="transmembrane region" description="Helical" evidence="1">
    <location>
        <begin position="75"/>
        <end position="93"/>
    </location>
</feature>
<keyword evidence="1" id="KW-0472">Membrane</keyword>
<keyword evidence="3" id="KW-1185">Reference proteome</keyword>
<evidence type="ECO:0000313" key="2">
    <source>
        <dbReference type="EMBL" id="ASV43567.1"/>
    </source>
</evidence>
<evidence type="ECO:0000256" key="1">
    <source>
        <dbReference type="SAM" id="Phobius"/>
    </source>
</evidence>
<proteinExistence type="predicted"/>
<feature type="transmembrane region" description="Helical" evidence="1">
    <location>
        <begin position="15"/>
        <end position="38"/>
    </location>
</feature>
<dbReference type="Proteomes" id="UP000241680">
    <property type="component" value="Segment"/>
</dbReference>
<sequence length="129" mass="14518">MFPTAAVVTYFTAPVMALVNLFFLVIFGVSFSTLWCSVKHPYLALRFKQALETHSDSGIKERFLESIQKMTKVKLFSLTGSLCLYFILSATFFLSVGYWSLMVIALVTVALVVATPHYAKQVLDSKIYE</sequence>
<dbReference type="EMBL" id="KY883655">
    <property type="protein sequence ID" value="ASV43567.1"/>
    <property type="molecule type" value="Genomic_DNA"/>
</dbReference>
<keyword evidence="1" id="KW-1133">Transmembrane helix</keyword>
<name>A0A2D0Z3C0_9CAUD</name>
<accession>A0A2D0Z3C0</accession>
<keyword evidence="1" id="KW-0812">Transmembrane</keyword>
<evidence type="ECO:0000313" key="3">
    <source>
        <dbReference type="Proteomes" id="UP000241680"/>
    </source>
</evidence>
<dbReference type="GeneID" id="54985007"/>
<organism evidence="2 3">
    <name type="scientific">Vibrio phage JSF12</name>
    <dbReference type="NCBI Taxonomy" id="1983595"/>
    <lineage>
        <taxon>Viruses</taxon>
        <taxon>Duplodnaviria</taxon>
        <taxon>Heunggongvirae</taxon>
        <taxon>Uroviricota</taxon>
        <taxon>Caudoviricetes</taxon>
        <taxon>Demerecviridae</taxon>
        <taxon>Ermolyevavirinae</taxon>
        <taxon>Jesfedecavirus</taxon>
        <taxon>Jesfedecavirus JSF12</taxon>
    </lineage>
</organism>
<protein>
    <submittedName>
        <fullName evidence="2">Uncharacterized protein</fullName>
    </submittedName>
</protein>
<feature type="transmembrane region" description="Helical" evidence="1">
    <location>
        <begin position="99"/>
        <end position="119"/>
    </location>
</feature>
<reference evidence="2 3" key="1">
    <citation type="journal article" date="2017" name="Sci. Rep.">
        <title>Analysis of the CRISPR-Cas system in bacteriophages active on epidemic strains of Vibrio cholerae in Bangladesh.</title>
        <authorList>
            <person name="Naser I.B."/>
            <person name="Hoque M.M."/>
            <person name="Nahid M.A."/>
            <person name="Tareq T.M."/>
            <person name="Rocky M.K."/>
            <person name="Faruque S.M."/>
        </authorList>
    </citation>
    <scope>NUCLEOTIDE SEQUENCE [LARGE SCALE GENOMIC DNA]</scope>
</reference>
<dbReference type="RefSeq" id="YP_009794732.1">
    <property type="nucleotide sequence ID" value="NC_047882.1"/>
</dbReference>
<dbReference type="KEGG" id="vg:54985007"/>